<evidence type="ECO:0000313" key="1">
    <source>
        <dbReference type="EMBL" id="TBU52439.1"/>
    </source>
</evidence>
<gene>
    <name evidence="1" type="ORF">BD310DRAFT_230350</name>
</gene>
<proteinExistence type="predicted"/>
<reference evidence="1 2" key="1">
    <citation type="submission" date="2019-01" db="EMBL/GenBank/DDBJ databases">
        <title>Draft genome sequences of three monokaryotic isolates of the white-rot basidiomycete fungus Dichomitus squalens.</title>
        <authorList>
            <consortium name="DOE Joint Genome Institute"/>
            <person name="Lopez S.C."/>
            <person name="Andreopoulos B."/>
            <person name="Pangilinan J."/>
            <person name="Lipzen A."/>
            <person name="Riley R."/>
            <person name="Ahrendt S."/>
            <person name="Ng V."/>
            <person name="Barry K."/>
            <person name="Daum C."/>
            <person name="Grigoriev I.V."/>
            <person name="Hilden K.S."/>
            <person name="Makela M.R."/>
            <person name="de Vries R.P."/>
        </authorList>
    </citation>
    <scope>NUCLEOTIDE SEQUENCE [LARGE SCALE GENOMIC DNA]</scope>
    <source>
        <strain evidence="1 2">CBS 464.89</strain>
    </source>
</reference>
<name>A0A4Q9PCF7_9APHY</name>
<dbReference type="EMBL" id="ML145250">
    <property type="protein sequence ID" value="TBU52439.1"/>
    <property type="molecule type" value="Genomic_DNA"/>
</dbReference>
<organism evidence="1 2">
    <name type="scientific">Dichomitus squalens</name>
    <dbReference type="NCBI Taxonomy" id="114155"/>
    <lineage>
        <taxon>Eukaryota</taxon>
        <taxon>Fungi</taxon>
        <taxon>Dikarya</taxon>
        <taxon>Basidiomycota</taxon>
        <taxon>Agaricomycotina</taxon>
        <taxon>Agaricomycetes</taxon>
        <taxon>Polyporales</taxon>
        <taxon>Polyporaceae</taxon>
        <taxon>Dichomitus</taxon>
    </lineage>
</organism>
<protein>
    <submittedName>
        <fullName evidence="1">Uncharacterized protein</fullName>
    </submittedName>
</protein>
<dbReference type="AlphaFoldDB" id="A0A4Q9PCF7"/>
<keyword evidence="2" id="KW-1185">Reference proteome</keyword>
<evidence type="ECO:0000313" key="2">
    <source>
        <dbReference type="Proteomes" id="UP000292082"/>
    </source>
</evidence>
<dbReference type="Proteomes" id="UP000292082">
    <property type="component" value="Unassembled WGS sequence"/>
</dbReference>
<sequence length="133" mass="14709">MMRRDILLACMPVLFLRRLAIINQPIIHHFLPSIMWPFAKYGIDVHRSGCLLLMLSFRPSARSLALADDCPGIHSSRALSHSIYPPLCYPIDPLSGGALDNAFFLTCAEFYATPALVDSEAALQLTARPTLVV</sequence>
<accession>A0A4Q9PCF7</accession>